<comment type="caution">
    <text evidence="2">The sequence shown here is derived from an EMBL/GenBank/DDBJ whole genome shotgun (WGS) entry which is preliminary data.</text>
</comment>
<dbReference type="EMBL" id="JABFOQ010000051">
    <property type="protein sequence ID" value="NOJ76708.1"/>
    <property type="molecule type" value="Genomic_DNA"/>
</dbReference>
<evidence type="ECO:0000313" key="2">
    <source>
        <dbReference type="EMBL" id="NOJ76708.1"/>
    </source>
</evidence>
<name>A0ABX1WQ95_9FLAO</name>
<gene>
    <name evidence="2" type="ORF">HMH06_12900</name>
</gene>
<dbReference type="RefSeq" id="WP_171623996.1">
    <property type="nucleotide sequence ID" value="NZ_CP053698.1"/>
</dbReference>
<keyword evidence="3" id="KW-1185">Reference proteome</keyword>
<organism evidence="2 3">
    <name type="scientific">Empedobacter stercoris</name>
    <dbReference type="NCBI Taxonomy" id="1628248"/>
    <lineage>
        <taxon>Bacteria</taxon>
        <taxon>Pseudomonadati</taxon>
        <taxon>Bacteroidota</taxon>
        <taxon>Flavobacteriia</taxon>
        <taxon>Flavobacteriales</taxon>
        <taxon>Weeksellaceae</taxon>
        <taxon>Empedobacter</taxon>
    </lineage>
</organism>
<evidence type="ECO:0000313" key="3">
    <source>
        <dbReference type="Proteomes" id="UP000580344"/>
    </source>
</evidence>
<dbReference type="Pfam" id="PF04443">
    <property type="entry name" value="LuxE"/>
    <property type="match status" value="1"/>
</dbReference>
<sequence>MFDSKQIFSIQSEEDFQNVTLEVFRYQAQENEVYKNFLNFLNVDYSTVKHTNEIPFLPIQFFKKYNLISGNRAVEKVFTSSGTTGMSTSKHLVTDLALYHYSLEKCFEQFYGPLSDYTIFALLPSYLERTGSSLIDMVEYWIEKSGSDKSGFYLYNHDELYENLIAHEKTGKKAILIGVSFALLDFVENYKMKLKHTIVMETGGMKGRKKEITREELHTILKDGFGTNEIHSEYGMTELLSQGYSRGDLTFKSPNWMRIMIRETEDPLSYVEQGKTGGVNVIDLANYNSISFIATDDLGKKVATNQFEILGRFDHSDVRGCNLMVIES</sequence>
<dbReference type="InterPro" id="IPR007534">
    <property type="entry name" value="LuxE"/>
</dbReference>
<proteinExistence type="predicted"/>
<feature type="domain" description="Acyl-protein synthetase LuxE" evidence="1">
    <location>
        <begin position="194"/>
        <end position="325"/>
    </location>
</feature>
<evidence type="ECO:0000259" key="1">
    <source>
        <dbReference type="Pfam" id="PF04443"/>
    </source>
</evidence>
<dbReference type="Proteomes" id="UP000580344">
    <property type="component" value="Unassembled WGS sequence"/>
</dbReference>
<keyword evidence="2" id="KW-0808">Transferase</keyword>
<dbReference type="GO" id="GO:0016740">
    <property type="term" value="F:transferase activity"/>
    <property type="evidence" value="ECO:0007669"/>
    <property type="project" value="UniProtKB-KW"/>
</dbReference>
<accession>A0ABX1WQ95</accession>
<reference evidence="2 3" key="1">
    <citation type="submission" date="2020-05" db="EMBL/GenBank/DDBJ databases">
        <title>Tigecycline resistant gene in Empedobacter stercoris.</title>
        <authorList>
            <person name="Chen Y."/>
            <person name="Cheng Y."/>
            <person name="Zhou K."/>
        </authorList>
    </citation>
    <scope>NUCLEOTIDE SEQUENCE [LARGE SCALE GENOMIC DNA]</scope>
    <source>
        <strain evidence="2 3">ES202</strain>
    </source>
</reference>
<protein>
    <submittedName>
        <fullName evidence="2">Acyl transferase</fullName>
    </submittedName>
</protein>